<name>A0AC61MXJ9_9FIRM</name>
<dbReference type="Proteomes" id="UP000682782">
    <property type="component" value="Chromosome"/>
</dbReference>
<protein>
    <submittedName>
        <fullName evidence="1">Response regulator transcription factor</fullName>
    </submittedName>
</protein>
<evidence type="ECO:0000313" key="1">
    <source>
        <dbReference type="EMBL" id="QUC67690.1"/>
    </source>
</evidence>
<accession>A0AC61MXJ9</accession>
<organism evidence="1 2">
    <name type="scientific">Aristaeella hokkaidonensis</name>
    <dbReference type="NCBI Taxonomy" id="3046382"/>
    <lineage>
        <taxon>Bacteria</taxon>
        <taxon>Bacillati</taxon>
        <taxon>Bacillota</taxon>
        <taxon>Clostridia</taxon>
        <taxon>Eubacteriales</taxon>
        <taxon>Aristaeellaceae</taxon>
        <taxon>Aristaeella</taxon>
    </lineage>
</organism>
<gene>
    <name evidence="1" type="ORF">JYE49_03010</name>
</gene>
<reference evidence="1" key="1">
    <citation type="submission" date="2021-01" db="EMBL/GenBank/DDBJ databases">
        <title>Complete genome sequence of Clostridiales bacterium R-7.</title>
        <authorList>
            <person name="Mahoney-Kurpe S.C."/>
            <person name="Palevich N."/>
            <person name="Koike S."/>
            <person name="Moon C.D."/>
            <person name="Attwood G.T."/>
        </authorList>
    </citation>
    <scope>NUCLEOTIDE SEQUENCE</scope>
    <source>
        <strain evidence="1">R-7</strain>
    </source>
</reference>
<dbReference type="EMBL" id="CP068393">
    <property type="protein sequence ID" value="QUC67690.1"/>
    <property type="molecule type" value="Genomic_DNA"/>
</dbReference>
<sequence length="235" mass="27745">MNIAVCDDLPEYREKLKELLTPYIVSNNLDIAEFSRGEDLLVSCEEGKSWDIVFLDIEMDGLSGIETGKRLRKLQRDMIVIFVTSHVSYVSDAFRQDAFQFLLKPVQEEDFRKDFERALRVWKNRRRRYLIKWRNTSNMLEYRSILYLEAYHRHVFVHTSDEDYECVGKLQEEYAKLRPFGFAQCHQGFIVNMSRVVSITKSSVKLDNGTEVPVSRRHYTNLMSDFNLYMAGKLI</sequence>
<proteinExistence type="predicted"/>
<evidence type="ECO:0000313" key="2">
    <source>
        <dbReference type="Proteomes" id="UP000682782"/>
    </source>
</evidence>
<keyword evidence="2" id="KW-1185">Reference proteome</keyword>